<dbReference type="STRING" id="595536.GCA_000178815_03387"/>
<dbReference type="RefSeq" id="WP_004448248.1">
    <property type="nucleotide sequence ID" value="NZ_ADVE02000001.1"/>
</dbReference>
<accession>A0A2D2CZ14</accession>
<evidence type="ECO:0000313" key="1">
    <source>
        <dbReference type="EMBL" id="ATQ67982.1"/>
    </source>
</evidence>
<sequence length="196" mass="22003">MTSITETAFATLEEQKRLLSPVHKGPTEQAGRFGFRGKLALKFAQQFADEARPPELFSDQVIAVAQAGKPTFDFFAQWVLSFEHLGNIAEVLKGLLSPDGKYFVFANNIDLLSKYQVEIDGINFYVLPIDESTVYNELLELFYIEKNDLKKCSTAGKIDAVANAGIAFDQKFEKITFEKGLEVMGPVRNRNENRPV</sequence>
<proteinExistence type="predicted"/>
<dbReference type="AlphaFoldDB" id="A0A2D2CZ14"/>
<protein>
    <submittedName>
        <fullName evidence="1">Uncharacterized protein</fullName>
    </submittedName>
</protein>
<keyword evidence="2" id="KW-1185">Reference proteome</keyword>
<dbReference type="KEGG" id="mtw:CQW49_08825"/>
<organism evidence="1 2">
    <name type="scientific">Methylosinus trichosporium (strain ATCC 35070 / NCIMB 11131 / UNIQEM 75 / OB3b)</name>
    <dbReference type="NCBI Taxonomy" id="595536"/>
    <lineage>
        <taxon>Bacteria</taxon>
        <taxon>Pseudomonadati</taxon>
        <taxon>Pseudomonadota</taxon>
        <taxon>Alphaproteobacteria</taxon>
        <taxon>Hyphomicrobiales</taxon>
        <taxon>Methylocystaceae</taxon>
        <taxon>Methylosinus</taxon>
    </lineage>
</organism>
<name>A0A2D2CZ14_METT3</name>
<dbReference type="EMBL" id="CP023737">
    <property type="protein sequence ID" value="ATQ67982.1"/>
    <property type="molecule type" value="Genomic_DNA"/>
</dbReference>
<evidence type="ECO:0000313" key="2">
    <source>
        <dbReference type="Proteomes" id="UP000230709"/>
    </source>
</evidence>
<dbReference type="Proteomes" id="UP000230709">
    <property type="component" value="Chromosome"/>
</dbReference>
<gene>
    <name evidence="1" type="ORF">CQW49_08825</name>
</gene>
<reference evidence="2" key="1">
    <citation type="submission" date="2017-10" db="EMBL/GenBank/DDBJ databases">
        <title>Completed PacBio SMRT sequence of Methylosinus trichosporium OB3b reveals presence of a third large plasmid.</title>
        <authorList>
            <person name="Charles T.C."/>
            <person name="Lynch M.D.J."/>
            <person name="Heil J.R."/>
            <person name="Cheng J."/>
        </authorList>
    </citation>
    <scope>NUCLEOTIDE SEQUENCE [LARGE SCALE GENOMIC DNA]</scope>
    <source>
        <strain evidence="2">OB3b</strain>
    </source>
</reference>